<dbReference type="EMBL" id="UZAH01025832">
    <property type="protein sequence ID" value="VDO71276.1"/>
    <property type="molecule type" value="Genomic_DNA"/>
</dbReference>
<feature type="region of interest" description="Disordered" evidence="1">
    <location>
        <begin position="1"/>
        <end position="26"/>
    </location>
</feature>
<sequence length="188" mass="21234">MSAPKRSEISVVNEDELLRSPDEEEMDDNRIEQLRQEVANLCHQPVSTDIIRSTEQQGSRSDTFDLDAIDPEILRDYAEKKLQDKSRNATVVGHRRSTKKGINENANLDEYIARIPFPEVEVHDASGNVVEFLDAIEVAVFHSLKLHDGSFLALPQDGGNGIPVEQLKATNEWVRFAKANNWDDLEIP</sequence>
<evidence type="ECO:0000313" key="2">
    <source>
        <dbReference type="EMBL" id="VDO71276.1"/>
    </source>
</evidence>
<keyword evidence="3" id="KW-1185">Reference proteome</keyword>
<dbReference type="AlphaFoldDB" id="A0A183FJI6"/>
<accession>A0A3P7XCF2</accession>
<evidence type="ECO:0000313" key="3">
    <source>
        <dbReference type="Proteomes" id="UP000050761"/>
    </source>
</evidence>
<organism evidence="3 4">
    <name type="scientific">Heligmosomoides polygyrus</name>
    <name type="common">Parasitic roundworm</name>
    <dbReference type="NCBI Taxonomy" id="6339"/>
    <lineage>
        <taxon>Eukaryota</taxon>
        <taxon>Metazoa</taxon>
        <taxon>Ecdysozoa</taxon>
        <taxon>Nematoda</taxon>
        <taxon>Chromadorea</taxon>
        <taxon>Rhabditida</taxon>
        <taxon>Rhabditina</taxon>
        <taxon>Rhabditomorpha</taxon>
        <taxon>Strongyloidea</taxon>
        <taxon>Heligmosomidae</taxon>
        <taxon>Heligmosomoides</taxon>
    </lineage>
</organism>
<dbReference type="WBParaSite" id="HPBE_0000718601-mRNA-1">
    <property type="protein sequence ID" value="HPBE_0000718601-mRNA-1"/>
    <property type="gene ID" value="HPBE_0000718601"/>
</dbReference>
<evidence type="ECO:0000256" key="1">
    <source>
        <dbReference type="SAM" id="MobiDB-lite"/>
    </source>
</evidence>
<protein>
    <submittedName>
        <fullName evidence="4">Non-structural maintenance of chromosomes element 4</fullName>
    </submittedName>
</protein>
<gene>
    <name evidence="2" type="ORF">HPBE_LOCUS7187</name>
</gene>
<dbReference type="Proteomes" id="UP000050761">
    <property type="component" value="Unassembled WGS sequence"/>
</dbReference>
<accession>A0A183FJI6</accession>
<evidence type="ECO:0000313" key="4">
    <source>
        <dbReference type="WBParaSite" id="HPBE_0000718601-mRNA-1"/>
    </source>
</evidence>
<name>A0A183FJI6_HELPZ</name>
<reference evidence="2 3" key="1">
    <citation type="submission" date="2018-11" db="EMBL/GenBank/DDBJ databases">
        <authorList>
            <consortium name="Pathogen Informatics"/>
        </authorList>
    </citation>
    <scope>NUCLEOTIDE SEQUENCE [LARGE SCALE GENOMIC DNA]</scope>
</reference>
<reference evidence="4" key="2">
    <citation type="submission" date="2019-09" db="UniProtKB">
        <authorList>
            <consortium name="WormBaseParasite"/>
        </authorList>
    </citation>
    <scope>IDENTIFICATION</scope>
</reference>
<proteinExistence type="predicted"/>